<accession>M7AUU5</accession>
<dbReference type="PANTHER" id="PTHR47595:SF1">
    <property type="entry name" value="MYB_SANT-LIKE DNA-BINDING DOMAIN-CONTAINING PROTEIN"/>
    <property type="match status" value="1"/>
</dbReference>
<organism evidence="2 3">
    <name type="scientific">Chelonia mydas</name>
    <name type="common">Green sea-turtle</name>
    <name type="synonym">Chelonia agassizi</name>
    <dbReference type="NCBI Taxonomy" id="8469"/>
    <lineage>
        <taxon>Eukaryota</taxon>
        <taxon>Metazoa</taxon>
        <taxon>Chordata</taxon>
        <taxon>Craniata</taxon>
        <taxon>Vertebrata</taxon>
        <taxon>Euteleostomi</taxon>
        <taxon>Archelosauria</taxon>
        <taxon>Testudinata</taxon>
        <taxon>Testudines</taxon>
        <taxon>Cryptodira</taxon>
        <taxon>Durocryptodira</taxon>
        <taxon>Americhelydia</taxon>
        <taxon>Chelonioidea</taxon>
        <taxon>Cheloniidae</taxon>
        <taxon>Chelonia</taxon>
    </lineage>
</organism>
<dbReference type="EMBL" id="KB558124">
    <property type="protein sequence ID" value="EMP29221.1"/>
    <property type="molecule type" value="Genomic_DNA"/>
</dbReference>
<evidence type="ECO:0000313" key="3">
    <source>
        <dbReference type="Proteomes" id="UP000031443"/>
    </source>
</evidence>
<keyword evidence="3" id="KW-1185">Reference proteome</keyword>
<feature type="compositionally biased region" description="Acidic residues" evidence="1">
    <location>
        <begin position="77"/>
        <end position="95"/>
    </location>
</feature>
<sequence length="173" mass="18788">MTERGHDRDTLQCRVKVKELCKAYKLWEANCCSGAVPTSCQFYKELDAILGGDHTSSVKTTVDTSVAHVPVKRGPSQEEEILDEDVEGDPEAEDNSEVRDACSQQFIPTPEKASQSQLPDLGETQTGEEASEKGQHLTKRAEAQSSSRHASALELLKIVICSSEGQGPDDVIG</sequence>
<evidence type="ECO:0000256" key="1">
    <source>
        <dbReference type="SAM" id="MobiDB-lite"/>
    </source>
</evidence>
<dbReference type="PANTHER" id="PTHR47595">
    <property type="entry name" value="HEAT SHOCK 70 KDA PROTEIN 14"/>
    <property type="match status" value="1"/>
</dbReference>
<gene>
    <name evidence="2" type="ORF">UY3_13666</name>
</gene>
<feature type="compositionally biased region" description="Basic and acidic residues" evidence="1">
    <location>
        <begin position="130"/>
        <end position="142"/>
    </location>
</feature>
<evidence type="ECO:0008006" key="4">
    <source>
        <dbReference type="Google" id="ProtNLM"/>
    </source>
</evidence>
<evidence type="ECO:0000313" key="2">
    <source>
        <dbReference type="EMBL" id="EMP29221.1"/>
    </source>
</evidence>
<protein>
    <recommendedName>
        <fullName evidence="4">Zinc finger and SCAN domain-containing protein 29</fullName>
    </recommendedName>
</protein>
<dbReference type="Proteomes" id="UP000031443">
    <property type="component" value="Unassembled WGS sequence"/>
</dbReference>
<name>M7AUU5_CHEMY</name>
<dbReference type="AlphaFoldDB" id="M7AUU5"/>
<feature type="region of interest" description="Disordered" evidence="1">
    <location>
        <begin position="71"/>
        <end position="148"/>
    </location>
</feature>
<feature type="compositionally biased region" description="Polar residues" evidence="1">
    <location>
        <begin position="102"/>
        <end position="128"/>
    </location>
</feature>
<proteinExistence type="predicted"/>
<reference evidence="3" key="1">
    <citation type="journal article" date="2013" name="Nat. Genet.">
        <title>The draft genomes of soft-shell turtle and green sea turtle yield insights into the development and evolution of the turtle-specific body plan.</title>
        <authorList>
            <person name="Wang Z."/>
            <person name="Pascual-Anaya J."/>
            <person name="Zadissa A."/>
            <person name="Li W."/>
            <person name="Niimura Y."/>
            <person name="Huang Z."/>
            <person name="Li C."/>
            <person name="White S."/>
            <person name="Xiong Z."/>
            <person name="Fang D."/>
            <person name="Wang B."/>
            <person name="Ming Y."/>
            <person name="Chen Y."/>
            <person name="Zheng Y."/>
            <person name="Kuraku S."/>
            <person name="Pignatelli M."/>
            <person name="Herrero J."/>
            <person name="Beal K."/>
            <person name="Nozawa M."/>
            <person name="Li Q."/>
            <person name="Wang J."/>
            <person name="Zhang H."/>
            <person name="Yu L."/>
            <person name="Shigenobu S."/>
            <person name="Wang J."/>
            <person name="Liu J."/>
            <person name="Flicek P."/>
            <person name="Searle S."/>
            <person name="Wang J."/>
            <person name="Kuratani S."/>
            <person name="Yin Y."/>
            <person name="Aken B."/>
            <person name="Zhang G."/>
            <person name="Irie N."/>
        </authorList>
    </citation>
    <scope>NUCLEOTIDE SEQUENCE [LARGE SCALE GENOMIC DNA]</scope>
</reference>